<accession>A0A318U7Y7</accession>
<proteinExistence type="predicted"/>
<dbReference type="AlphaFoldDB" id="A0A318U7Y7"/>
<organism evidence="2 3">
    <name type="scientific">Rhodobacter viridis</name>
    <dbReference type="NCBI Taxonomy" id="1054202"/>
    <lineage>
        <taxon>Bacteria</taxon>
        <taxon>Pseudomonadati</taxon>
        <taxon>Pseudomonadota</taxon>
        <taxon>Alphaproteobacteria</taxon>
        <taxon>Rhodobacterales</taxon>
        <taxon>Rhodobacter group</taxon>
        <taxon>Rhodobacter</taxon>
    </lineage>
</organism>
<reference evidence="2 3" key="1">
    <citation type="submission" date="2018-06" db="EMBL/GenBank/DDBJ databases">
        <title>Genomic Encyclopedia of Type Strains, Phase III (KMG-III): the genomes of soil and plant-associated and newly described type strains.</title>
        <authorList>
            <person name="Whitman W."/>
        </authorList>
    </citation>
    <scope>NUCLEOTIDE SEQUENCE [LARGE SCALE GENOMIC DNA]</scope>
    <source>
        <strain evidence="2 3">JA737</strain>
    </source>
</reference>
<feature type="region of interest" description="Disordered" evidence="1">
    <location>
        <begin position="21"/>
        <end position="40"/>
    </location>
</feature>
<evidence type="ECO:0000313" key="2">
    <source>
        <dbReference type="EMBL" id="PYF08069.1"/>
    </source>
</evidence>
<evidence type="ECO:0000313" key="3">
    <source>
        <dbReference type="Proteomes" id="UP000247727"/>
    </source>
</evidence>
<protein>
    <submittedName>
        <fullName evidence="2">Uncharacterized protein</fullName>
    </submittedName>
</protein>
<dbReference type="EMBL" id="QJTK01000014">
    <property type="protein sequence ID" value="PYF08069.1"/>
    <property type="molecule type" value="Genomic_DNA"/>
</dbReference>
<name>A0A318U7Y7_9RHOB</name>
<dbReference type="Proteomes" id="UP000247727">
    <property type="component" value="Unassembled WGS sequence"/>
</dbReference>
<evidence type="ECO:0000256" key="1">
    <source>
        <dbReference type="SAM" id="MobiDB-lite"/>
    </source>
</evidence>
<keyword evidence="3" id="KW-1185">Reference proteome</keyword>
<gene>
    <name evidence="2" type="ORF">C8J30_1144</name>
</gene>
<sequence>MDWSELQSTISEIFKRRYPPKLTEEGEQSSEDPIAIFSGEPTNDRNDVAYERWAIHKLLSEHSERVFLLDRNGVKYAPLHQLFISHALPNERGEVSLYCGDFPEDAKKQYDIMFDVFPLPFVNIEGGCIDTKTNKTQIRSLGLQEFASDADAHGLDGCKIHFRVEIPDGLEDCLYPSPPKPLKPLQNRTTNEHNDKMIQHIITLTHAGLSKAQIKVRLQEIYCVKVSDIFYRSLRIAAAAKDPLVAKPGRKP</sequence>
<comment type="caution">
    <text evidence="2">The sequence shown here is derived from an EMBL/GenBank/DDBJ whole genome shotgun (WGS) entry which is preliminary data.</text>
</comment>
<dbReference type="RefSeq" id="WP_146227927.1">
    <property type="nucleotide sequence ID" value="NZ_QJTK01000014.1"/>
</dbReference>